<dbReference type="SUPFAM" id="SSF48013">
    <property type="entry name" value="NusB-like"/>
    <property type="match status" value="1"/>
</dbReference>
<dbReference type="InterPro" id="IPR035926">
    <property type="entry name" value="NusB-like_sf"/>
</dbReference>
<dbReference type="InterPro" id="IPR023267">
    <property type="entry name" value="RCMT"/>
</dbReference>
<evidence type="ECO:0000256" key="6">
    <source>
        <dbReference type="PROSITE-ProRule" id="PRU01023"/>
    </source>
</evidence>
<dbReference type="InterPro" id="IPR018314">
    <property type="entry name" value="RsmB/NOL1/NOP2-like_CS"/>
</dbReference>
<dbReference type="InterPro" id="IPR049560">
    <property type="entry name" value="MeTrfase_RsmB-F_NOP2_cat"/>
</dbReference>
<dbReference type="PANTHER" id="PTHR22807:SF61">
    <property type="entry name" value="NOL1_NOP2_SUN FAMILY PROTEIN _ ANTITERMINATION NUSB DOMAIN-CONTAINING PROTEIN"/>
    <property type="match status" value="1"/>
</dbReference>
<dbReference type="GO" id="GO:0003723">
    <property type="term" value="F:RNA binding"/>
    <property type="evidence" value="ECO:0007669"/>
    <property type="project" value="UniProtKB-UniRule"/>
</dbReference>
<dbReference type="Proteomes" id="UP001218362">
    <property type="component" value="Chromosome"/>
</dbReference>
<dbReference type="PROSITE" id="PS01153">
    <property type="entry name" value="NOL1_NOP2_SUN"/>
    <property type="match status" value="1"/>
</dbReference>
<protein>
    <submittedName>
        <fullName evidence="8">Methyltransferase domain-containing protein</fullName>
    </submittedName>
</protein>
<gene>
    <name evidence="8" type="ORF">P0Y56_12485</name>
</gene>
<keyword evidence="4 6" id="KW-0949">S-adenosyl-L-methionine</keyword>
<dbReference type="PROSITE" id="PS51686">
    <property type="entry name" value="SAM_MT_RSMB_NOP"/>
    <property type="match status" value="1"/>
</dbReference>
<dbReference type="GO" id="GO:0008173">
    <property type="term" value="F:RNA methyltransferase activity"/>
    <property type="evidence" value="ECO:0007669"/>
    <property type="project" value="InterPro"/>
</dbReference>
<sequence length="412" mass="43760">MADIPGLPARRAALKLTDAVLRRGDTLEIAAHAALQGIHGAADKALAKAIASEVLRWLADLDALIDSATQQILPEDAKPRAVLRLMLAQWLRLETPPHAVVATALPLLAGGPRRLAHGVFGALVRKNVKLPDVPTLPERTLARWGDRAPGIAAALAVPPPLDLTLRDPAETEKWLGALGGISLLPGHIRLPRGDAVENLAGFADGAWWVQDLAASLPARQLGEGNGRAVLDLCAAPGGKTMQLAAAGWQVTAVDMSAKRMERVRQNLARTGLTAEILVANVLDWEPETKFDAILLDAPCTATGTCRRHPDVLHRIGARQIDEMAELQSALLERVTGWLTPGGRLVYAVCSLEPEEGEQQAARVSLETVPIAPSILPAGVQATPEGWLRTDPGMLVNEGGIDGFFIACFSAES</sequence>
<dbReference type="Pfam" id="PF01029">
    <property type="entry name" value="NusB"/>
    <property type="match status" value="1"/>
</dbReference>
<evidence type="ECO:0000256" key="5">
    <source>
        <dbReference type="ARBA" id="ARBA00022884"/>
    </source>
</evidence>
<evidence type="ECO:0000313" key="8">
    <source>
        <dbReference type="EMBL" id="WEK45838.1"/>
    </source>
</evidence>
<accession>A0AAJ5X3L1</accession>
<evidence type="ECO:0000256" key="3">
    <source>
        <dbReference type="ARBA" id="ARBA00022679"/>
    </source>
</evidence>
<name>A0AAJ5X3L1_9SPHN</name>
<evidence type="ECO:0000256" key="4">
    <source>
        <dbReference type="ARBA" id="ARBA00022691"/>
    </source>
</evidence>
<dbReference type="SUPFAM" id="SSF53335">
    <property type="entry name" value="S-adenosyl-L-methionine-dependent methyltransferases"/>
    <property type="match status" value="1"/>
</dbReference>
<dbReference type="GO" id="GO:0001510">
    <property type="term" value="P:RNA methylation"/>
    <property type="evidence" value="ECO:0007669"/>
    <property type="project" value="InterPro"/>
</dbReference>
<feature type="binding site" evidence="6">
    <location>
        <position position="296"/>
    </location>
    <ligand>
        <name>S-adenosyl-L-methionine</name>
        <dbReference type="ChEBI" id="CHEBI:59789"/>
    </ligand>
</feature>
<evidence type="ECO:0000259" key="7">
    <source>
        <dbReference type="PROSITE" id="PS51686"/>
    </source>
</evidence>
<feature type="binding site" evidence="6">
    <location>
        <position position="254"/>
    </location>
    <ligand>
        <name>S-adenosyl-L-methionine</name>
        <dbReference type="ChEBI" id="CHEBI:59789"/>
    </ligand>
</feature>
<evidence type="ECO:0000313" key="9">
    <source>
        <dbReference type="Proteomes" id="UP001218362"/>
    </source>
</evidence>
<dbReference type="PRINTS" id="PR02008">
    <property type="entry name" value="RCMTFAMILY"/>
</dbReference>
<dbReference type="GO" id="GO:0006355">
    <property type="term" value="P:regulation of DNA-templated transcription"/>
    <property type="evidence" value="ECO:0007669"/>
    <property type="project" value="InterPro"/>
</dbReference>
<dbReference type="EMBL" id="CP119316">
    <property type="protein sequence ID" value="WEK45838.1"/>
    <property type="molecule type" value="Genomic_DNA"/>
</dbReference>
<dbReference type="Gene3D" id="1.10.940.10">
    <property type="entry name" value="NusB-like"/>
    <property type="match status" value="1"/>
</dbReference>
<dbReference type="CDD" id="cd02440">
    <property type="entry name" value="AdoMet_MTases"/>
    <property type="match status" value="1"/>
</dbReference>
<proteinExistence type="inferred from homology"/>
<reference evidence="8" key="1">
    <citation type="submission" date="2023-03" db="EMBL/GenBank/DDBJ databases">
        <title>Andean soil-derived lignocellulolytic bacterial consortium as a source of novel taxa and putative plastic-active enzymes.</title>
        <authorList>
            <person name="Diaz-Garcia L."/>
            <person name="Chuvochina M."/>
            <person name="Feuerriegel G."/>
            <person name="Bunk B."/>
            <person name="Sproer C."/>
            <person name="Streit W.R."/>
            <person name="Rodriguez L.M."/>
            <person name="Overmann J."/>
            <person name="Jimenez D.J."/>
        </authorList>
    </citation>
    <scope>NUCLEOTIDE SEQUENCE</scope>
    <source>
        <strain evidence="8">MAG 26</strain>
    </source>
</reference>
<feature type="domain" description="SAM-dependent MTase RsmB/NOP-type" evidence="7">
    <location>
        <begin position="130"/>
        <end position="411"/>
    </location>
</feature>
<feature type="active site" description="Nucleophile" evidence="6">
    <location>
        <position position="349"/>
    </location>
</feature>
<dbReference type="AlphaFoldDB" id="A0AAJ5X3L1"/>
<keyword evidence="2 6" id="KW-0489">Methyltransferase</keyword>
<dbReference type="Pfam" id="PF01189">
    <property type="entry name" value="Methyltr_RsmB-F"/>
    <property type="match status" value="1"/>
</dbReference>
<organism evidence="8 9">
    <name type="scientific">Candidatus Andeanibacterium colombiense</name>
    <dbReference type="NCBI Taxonomy" id="3121345"/>
    <lineage>
        <taxon>Bacteria</taxon>
        <taxon>Pseudomonadati</taxon>
        <taxon>Pseudomonadota</taxon>
        <taxon>Alphaproteobacteria</taxon>
        <taxon>Sphingomonadales</taxon>
        <taxon>Sphingomonadaceae</taxon>
        <taxon>Candidatus Andeanibacterium</taxon>
    </lineage>
</organism>
<dbReference type="InterPro" id="IPR001678">
    <property type="entry name" value="MeTrfase_RsmB-F_NOP2_dom"/>
</dbReference>
<comment type="similarity">
    <text evidence="1 6">Belongs to the class I-like SAM-binding methyltransferase superfamily. RsmB/NOP family.</text>
</comment>
<evidence type="ECO:0000256" key="1">
    <source>
        <dbReference type="ARBA" id="ARBA00007494"/>
    </source>
</evidence>
<dbReference type="PANTHER" id="PTHR22807">
    <property type="entry name" value="NOP2 YEAST -RELATED NOL1/NOP2/FMU SUN DOMAIN-CONTAINING"/>
    <property type="match status" value="1"/>
</dbReference>
<dbReference type="InterPro" id="IPR006027">
    <property type="entry name" value="NusB_RsmB_TIM44"/>
</dbReference>
<feature type="binding site" evidence="6">
    <location>
        <begin position="233"/>
        <end position="239"/>
    </location>
    <ligand>
        <name>S-adenosyl-L-methionine</name>
        <dbReference type="ChEBI" id="CHEBI:59789"/>
    </ligand>
</feature>
<keyword evidence="3 6" id="KW-0808">Transferase</keyword>
<dbReference type="Gene3D" id="3.40.50.150">
    <property type="entry name" value="Vaccinia Virus protein VP39"/>
    <property type="match status" value="1"/>
</dbReference>
<dbReference type="InterPro" id="IPR029063">
    <property type="entry name" value="SAM-dependent_MTases_sf"/>
</dbReference>
<evidence type="ECO:0000256" key="2">
    <source>
        <dbReference type="ARBA" id="ARBA00022603"/>
    </source>
</evidence>
<comment type="caution">
    <text evidence="6">Lacks conserved residue(s) required for the propagation of feature annotation.</text>
</comment>
<keyword evidence="5 6" id="KW-0694">RNA-binding</keyword>
<dbReference type="KEGG" id="acob:P0Y56_12485"/>